<evidence type="ECO:0000313" key="6">
    <source>
        <dbReference type="WBParaSite" id="NBR_0000813101-mRNA-1"/>
    </source>
</evidence>
<keyword evidence="2" id="KW-0489">Methyltransferase</keyword>
<keyword evidence="3" id="KW-0808">Transferase</keyword>
<protein>
    <submittedName>
        <fullName evidence="6">Methyltransferase-like protein 13 (inferred by orthology to a human protein)</fullName>
    </submittedName>
</protein>
<dbReference type="InterPro" id="IPR051419">
    <property type="entry name" value="Lys/N-term_MeTrsfase_sf"/>
</dbReference>
<proteinExistence type="inferred from homology"/>
<sequence>MSLLPKTTAEFTDPKFWKQFFAARKTPFEWYGDYTVLGSVLERYLKTSDNVLQLGCGNSQLAAQMYDNGFRNVHSVDTDANVVEEQRMSFGDESFSVVVDKGTLDALLPPDASPEQEGAVRRMFVEVQRVLKFYMDHFLNTKQFLLRVHEIINSASGFPMPVFVIVATKLRSVMTMQLVSIILYNLIENIYISLILKPIEFSRGGADQFERMSTEEELLAAISSEQEFNQFVHFCSRKLDHEASITIESRFEAGPRYRLYIVDSDSVKSFSSYAVFVVPLGRRLIFLSSSNIVQSEAPLKTKKGKKTVDLQALSCDHHKLMLSGLSLLSRNPLADPANVNLKLAVLGLGGDDRDKLDMLFVDLAGPVHESGLSCPPAIFLTDAVLRKMKNSMQSDGRIHLERSLVFVVVGGNQAISNLCTFSSQ</sequence>
<name>A0A158QY98_NIPBR</name>
<dbReference type="Gene3D" id="3.40.50.150">
    <property type="entry name" value="Vaccinia Virus protein VP39"/>
    <property type="match status" value="1"/>
</dbReference>
<dbReference type="GO" id="GO:0008168">
    <property type="term" value="F:methyltransferase activity"/>
    <property type="evidence" value="ECO:0007669"/>
    <property type="project" value="UniProtKB-KW"/>
</dbReference>
<dbReference type="WBParaSite" id="NBR_0000813101-mRNA-1">
    <property type="protein sequence ID" value="NBR_0000813101-mRNA-1"/>
    <property type="gene ID" value="NBR_0000813101"/>
</dbReference>
<evidence type="ECO:0000256" key="2">
    <source>
        <dbReference type="ARBA" id="ARBA00022603"/>
    </source>
</evidence>
<organism evidence="6">
    <name type="scientific">Nippostrongylus brasiliensis</name>
    <name type="common">Rat hookworm</name>
    <dbReference type="NCBI Taxonomy" id="27835"/>
    <lineage>
        <taxon>Eukaryota</taxon>
        <taxon>Metazoa</taxon>
        <taxon>Ecdysozoa</taxon>
        <taxon>Nematoda</taxon>
        <taxon>Chromadorea</taxon>
        <taxon>Rhabditida</taxon>
        <taxon>Rhabditina</taxon>
        <taxon>Rhabditomorpha</taxon>
        <taxon>Strongyloidea</taxon>
        <taxon>Heligmosomidae</taxon>
        <taxon>Nippostrongylus</taxon>
    </lineage>
</organism>
<reference evidence="6" key="1">
    <citation type="submission" date="2016-04" db="UniProtKB">
        <authorList>
            <consortium name="WormBaseParasite"/>
        </authorList>
    </citation>
    <scope>IDENTIFICATION</scope>
</reference>
<dbReference type="OMA" id="FEAGPRY"/>
<dbReference type="SUPFAM" id="SSF53335">
    <property type="entry name" value="S-adenosyl-L-methionine-dependent methyltransferases"/>
    <property type="match status" value="1"/>
</dbReference>
<keyword evidence="5" id="KW-1185">Reference proteome</keyword>
<comment type="similarity">
    <text evidence="1">Belongs to the methyltransferase superfamily.</text>
</comment>
<evidence type="ECO:0000256" key="3">
    <source>
        <dbReference type="ARBA" id="ARBA00022679"/>
    </source>
</evidence>
<evidence type="ECO:0000313" key="4">
    <source>
        <dbReference type="EMBL" id="VDL71721.1"/>
    </source>
</evidence>
<gene>
    <name evidence="4" type="ORF">NBR_LOCUS8132</name>
</gene>
<evidence type="ECO:0000256" key="1">
    <source>
        <dbReference type="ARBA" id="ARBA00008361"/>
    </source>
</evidence>
<dbReference type="GO" id="GO:0032259">
    <property type="term" value="P:methylation"/>
    <property type="evidence" value="ECO:0007669"/>
    <property type="project" value="UniProtKB-KW"/>
</dbReference>
<reference evidence="4 5" key="2">
    <citation type="submission" date="2018-11" db="EMBL/GenBank/DDBJ databases">
        <authorList>
            <consortium name="Pathogen Informatics"/>
        </authorList>
    </citation>
    <scope>NUCLEOTIDE SEQUENCE [LARGE SCALE GENOMIC DNA]</scope>
</reference>
<dbReference type="PANTHER" id="PTHR12176:SF59">
    <property type="entry name" value="METHYLTRANSFERASE DOMAIN-CONTAINING PROTEIN-RELATED"/>
    <property type="match status" value="1"/>
</dbReference>
<dbReference type="Proteomes" id="UP000271162">
    <property type="component" value="Unassembled WGS sequence"/>
</dbReference>
<dbReference type="InterPro" id="IPR029063">
    <property type="entry name" value="SAM-dependent_MTases_sf"/>
</dbReference>
<dbReference type="AlphaFoldDB" id="A0A158QY98"/>
<dbReference type="STRING" id="27835.A0A158QY98"/>
<dbReference type="EMBL" id="UYSL01019967">
    <property type="protein sequence ID" value="VDL71721.1"/>
    <property type="molecule type" value="Genomic_DNA"/>
</dbReference>
<dbReference type="PANTHER" id="PTHR12176">
    <property type="entry name" value="SAM-DEPENDENT METHYLTRANSFERASE SUPERFAMILY PROTEIN"/>
    <property type="match status" value="1"/>
</dbReference>
<evidence type="ECO:0000313" key="5">
    <source>
        <dbReference type="Proteomes" id="UP000271162"/>
    </source>
</evidence>
<accession>A0A158QY98</accession>